<evidence type="ECO:0000313" key="5">
    <source>
        <dbReference type="Proteomes" id="UP001155483"/>
    </source>
</evidence>
<name>A0A9X2XYX1_9BACT</name>
<evidence type="ECO:0000313" key="4">
    <source>
        <dbReference type="EMBL" id="MCU7550143.1"/>
    </source>
</evidence>
<dbReference type="AlphaFoldDB" id="A0A9X2XYX1"/>
<dbReference type="SUPFAM" id="SSF55545">
    <property type="entry name" value="beta-N-acetylhexosaminidase-like domain"/>
    <property type="match status" value="1"/>
</dbReference>
<accession>A0A9X2XYX1</accession>
<dbReference type="EMBL" id="JAOTIF010000010">
    <property type="protein sequence ID" value="MCU7550143.1"/>
    <property type="molecule type" value="Genomic_DNA"/>
</dbReference>
<dbReference type="Gene3D" id="2.60.120.1620">
    <property type="match status" value="1"/>
</dbReference>
<comment type="caution">
    <text evidence="4">The sequence shown here is derived from an EMBL/GenBank/DDBJ whole genome shotgun (WGS) entry which is preliminary data.</text>
</comment>
<keyword evidence="1 4" id="KW-0378">Hydrolase</keyword>
<dbReference type="PANTHER" id="PTHR37842:SF2">
    <property type="entry name" value="GYLCOSYL HYDROLASE 115 C-TERMINAL DOMAIN-CONTAINING PROTEIN"/>
    <property type="match status" value="1"/>
</dbReference>
<evidence type="ECO:0000256" key="1">
    <source>
        <dbReference type="ARBA" id="ARBA00022801"/>
    </source>
</evidence>
<evidence type="ECO:0000256" key="2">
    <source>
        <dbReference type="SAM" id="SignalP"/>
    </source>
</evidence>
<dbReference type="Gene3D" id="1.20.58.2150">
    <property type="match status" value="1"/>
</dbReference>
<feature type="signal peptide" evidence="2">
    <location>
        <begin position="1"/>
        <end position="21"/>
    </location>
</feature>
<dbReference type="InterPro" id="IPR029018">
    <property type="entry name" value="Hex-like_dom2"/>
</dbReference>
<organism evidence="4 5">
    <name type="scientific">Paraflavisolibacter caeni</name>
    <dbReference type="NCBI Taxonomy" id="2982496"/>
    <lineage>
        <taxon>Bacteria</taxon>
        <taxon>Pseudomonadati</taxon>
        <taxon>Bacteroidota</taxon>
        <taxon>Chitinophagia</taxon>
        <taxon>Chitinophagales</taxon>
        <taxon>Chitinophagaceae</taxon>
        <taxon>Paraflavisolibacter</taxon>
    </lineage>
</organism>
<dbReference type="PANTHER" id="PTHR37842">
    <property type="match status" value="1"/>
</dbReference>
<evidence type="ECO:0000259" key="3">
    <source>
        <dbReference type="Pfam" id="PF17829"/>
    </source>
</evidence>
<gene>
    <name evidence="4" type="ORF">OCK74_13550</name>
</gene>
<dbReference type="RefSeq" id="WP_279297582.1">
    <property type="nucleotide sequence ID" value="NZ_JAOTIF010000010.1"/>
</dbReference>
<keyword evidence="2" id="KW-0732">Signal</keyword>
<protein>
    <submittedName>
        <fullName evidence="4">Glycosyl hydrolase 115 family protein</fullName>
    </submittedName>
</protein>
<dbReference type="InterPro" id="IPR031924">
    <property type="entry name" value="GH115"/>
</dbReference>
<feature type="chain" id="PRO_5040831617" evidence="2">
    <location>
        <begin position="22"/>
        <end position="858"/>
    </location>
</feature>
<feature type="domain" description="Gylcosyl hydrolase 115 C-terminal" evidence="3">
    <location>
        <begin position="680"/>
        <end position="847"/>
    </location>
</feature>
<dbReference type="Proteomes" id="UP001155483">
    <property type="component" value="Unassembled WGS sequence"/>
</dbReference>
<dbReference type="Pfam" id="PF17829">
    <property type="entry name" value="GH115_C"/>
    <property type="match status" value="1"/>
</dbReference>
<sequence>MMQKFNLTVLAIFFSALQLYAQEIVTNIKQSGTFPVVTATVATPIYTDGKDHELVIKAAALLQNDIEAVTGKKPIIRTSFPISNTQVIIIGSLDHSSLIQQLIKEKKLNVEKLQNKWEAYQIQVVNKPFKGVEQALVIAGSDRRGTAYGVFELSRQMGVSPWYWWADVPVKKQTQIFIKNGIFTDAPKVKYRGIFINDEAPALSNWSKEQFGGFNHKFYEKVFELILRLKGNYLWPAMWGSAFYDDDSLNIKMADAYGIVIGTSHHEPLMRAHDEWRRYGQGKWNYDSNEVRLKEFWRSGMQRATNEKIVSIGMRGDGDEPMSRETATALLERIVKDQRQIIEEVTGKPASQTPQLWALYKEVQDYYDKGMRVPDDVTLLLCDDNWGNIRKLPKLNEKPRSGGYGIYYHFDYVGGPRNYKWINTNNIARVWEQMHLAYEYDARQIWIVNVGDIKPMEFPISFFLDYAWNPEKWNTDNLRSYYTSWAQKQFGAQQSKEIGDMLRLYSQYSARRKPELLDARTYNLEEWQRVVGEWNQLLQRAEKVNAMLPYSYRDAFFQLVLHPVKAITNLHQMYHAVALNHFYEEKNNALANGYADKAKKLYEQDSLITLHYHSIAAGKWNHMMSQTHIGYTYWQQPPFNKMPEVKYVSSTAAVQETVKTEPVRKTAEHLLPATAKGYLFFEKDGYVSIEAAHYTRAISTGGIQWKVIPDIGRTGSGITPFPVTATKQQLQIQTPHTEYDFYVYDSSKGVLNAYFSPTLNFTGEGLQYAISIDNEEPQVITLNKEENNASIWNSWVANNIIIKKTEHKILKPGKHTLRYYMVDPGIVLQKLVIDLGGLKTSYLGPQETIYQTKKTITP</sequence>
<reference evidence="4" key="2">
    <citation type="submission" date="2023-04" db="EMBL/GenBank/DDBJ databases">
        <title>Paracnuella aquatica gen. nov., sp. nov., a member of the family Chitinophagaceae isolated from a hot spring.</title>
        <authorList>
            <person name="Wang C."/>
        </authorList>
    </citation>
    <scope>NUCLEOTIDE SEQUENCE</scope>
    <source>
        <strain evidence="4">LB-8</strain>
    </source>
</reference>
<dbReference type="Gene3D" id="3.30.379.10">
    <property type="entry name" value="Chitobiase/beta-hexosaminidase domain 2-like"/>
    <property type="match status" value="1"/>
</dbReference>
<keyword evidence="5" id="KW-1185">Reference proteome</keyword>
<dbReference type="InterPro" id="IPR042301">
    <property type="entry name" value="GH115_sf"/>
</dbReference>
<dbReference type="GO" id="GO:0005975">
    <property type="term" value="P:carbohydrate metabolic process"/>
    <property type="evidence" value="ECO:0007669"/>
    <property type="project" value="UniProtKB-ARBA"/>
</dbReference>
<dbReference type="Gene3D" id="3.20.20.520">
    <property type="entry name" value="Glycosyl hydrolase family 115"/>
    <property type="match status" value="1"/>
</dbReference>
<dbReference type="InterPro" id="IPR041437">
    <property type="entry name" value="GH115_C"/>
</dbReference>
<dbReference type="GO" id="GO:0016787">
    <property type="term" value="F:hydrolase activity"/>
    <property type="evidence" value="ECO:0007669"/>
    <property type="project" value="UniProtKB-KW"/>
</dbReference>
<proteinExistence type="predicted"/>
<dbReference type="Pfam" id="PF15979">
    <property type="entry name" value="Glyco_hydro_115"/>
    <property type="match status" value="1"/>
</dbReference>
<reference evidence="4" key="1">
    <citation type="submission" date="2022-09" db="EMBL/GenBank/DDBJ databases">
        <authorList>
            <person name="Yuan C."/>
            <person name="Ke Z."/>
        </authorList>
    </citation>
    <scope>NUCLEOTIDE SEQUENCE</scope>
    <source>
        <strain evidence="4">LB-8</strain>
    </source>
</reference>